<dbReference type="EMBL" id="KZ613949">
    <property type="protein sequence ID" value="PMD37786.1"/>
    <property type="molecule type" value="Genomic_DNA"/>
</dbReference>
<evidence type="ECO:0000313" key="3">
    <source>
        <dbReference type="Proteomes" id="UP000235786"/>
    </source>
</evidence>
<dbReference type="Gene3D" id="2.40.160.20">
    <property type="match status" value="1"/>
</dbReference>
<dbReference type="Proteomes" id="UP000235786">
    <property type="component" value="Unassembled WGS sequence"/>
</dbReference>
<dbReference type="Pfam" id="PF11578">
    <property type="entry name" value="DUF3237"/>
    <property type="match status" value="2"/>
</dbReference>
<dbReference type="OrthoDB" id="2544694at2759"/>
<evidence type="ECO:0000256" key="1">
    <source>
        <dbReference type="SAM" id="MobiDB-lite"/>
    </source>
</evidence>
<evidence type="ECO:0000313" key="2">
    <source>
        <dbReference type="EMBL" id="PMD37786.1"/>
    </source>
</evidence>
<accession>A0A2J6RGZ8</accession>
<proteinExistence type="predicted"/>
<gene>
    <name evidence="2" type="ORF">L207DRAFT_532041</name>
</gene>
<protein>
    <submittedName>
        <fullName evidence="2">Uncharacterized protein</fullName>
    </submittedName>
</protein>
<feature type="region of interest" description="Disordered" evidence="1">
    <location>
        <begin position="1"/>
        <end position="21"/>
    </location>
</feature>
<organism evidence="2 3">
    <name type="scientific">Hyaloscypha variabilis (strain UAMH 11265 / GT02V1 / F)</name>
    <name type="common">Meliniomyces variabilis</name>
    <dbReference type="NCBI Taxonomy" id="1149755"/>
    <lineage>
        <taxon>Eukaryota</taxon>
        <taxon>Fungi</taxon>
        <taxon>Dikarya</taxon>
        <taxon>Ascomycota</taxon>
        <taxon>Pezizomycotina</taxon>
        <taxon>Leotiomycetes</taxon>
        <taxon>Helotiales</taxon>
        <taxon>Hyaloscyphaceae</taxon>
        <taxon>Hyaloscypha</taxon>
        <taxon>Hyaloscypha variabilis</taxon>
    </lineage>
</organism>
<reference evidence="2 3" key="1">
    <citation type="submission" date="2016-04" db="EMBL/GenBank/DDBJ databases">
        <title>A degradative enzymes factory behind the ericoid mycorrhizal symbiosis.</title>
        <authorList>
            <consortium name="DOE Joint Genome Institute"/>
            <person name="Martino E."/>
            <person name="Morin E."/>
            <person name="Grelet G."/>
            <person name="Kuo A."/>
            <person name="Kohler A."/>
            <person name="Daghino S."/>
            <person name="Barry K."/>
            <person name="Choi C."/>
            <person name="Cichocki N."/>
            <person name="Clum A."/>
            <person name="Copeland A."/>
            <person name="Hainaut M."/>
            <person name="Haridas S."/>
            <person name="Labutti K."/>
            <person name="Lindquist E."/>
            <person name="Lipzen A."/>
            <person name="Khouja H.-R."/>
            <person name="Murat C."/>
            <person name="Ohm R."/>
            <person name="Olson A."/>
            <person name="Spatafora J."/>
            <person name="Veneault-Fourrey C."/>
            <person name="Henrissat B."/>
            <person name="Grigoriev I."/>
            <person name="Martin F."/>
            <person name="Perotto S."/>
        </authorList>
    </citation>
    <scope>NUCLEOTIDE SEQUENCE [LARGE SCALE GENOMIC DNA]</scope>
    <source>
        <strain evidence="2 3">F</strain>
    </source>
</reference>
<name>A0A2J6RGZ8_HYAVF</name>
<sequence length="164" mass="18208">MADTEEVNRIPSPSNAFSPEIPPMRAPHVEFVYRLQAKMGPVRYSMTKLHASQISRNVAHVSSGTMKGPKISGNITERSGADWSQQVVTNTSKMFARQDDVEYSSHLTFETGEGPYNWMNSVVATGCMASVNGELIVDCWRLTNFPGVEAEEVVVKQVEVQQEK</sequence>
<keyword evidence="3" id="KW-1185">Reference proteome</keyword>
<dbReference type="AlphaFoldDB" id="A0A2J6RGZ8"/>